<dbReference type="Gene3D" id="3.40.50.2300">
    <property type="match status" value="1"/>
</dbReference>
<accession>A0A1D2A7A6</accession>
<dbReference type="EMBL" id="GDKF01002551">
    <property type="protein sequence ID" value="JAT76071.1"/>
    <property type="molecule type" value="Transcribed_RNA"/>
</dbReference>
<evidence type="ECO:0000313" key="1">
    <source>
        <dbReference type="EMBL" id="JAT75099.1"/>
    </source>
</evidence>
<name>A0A1D2A7A6_AUXPR</name>
<dbReference type="AlphaFoldDB" id="A0A1D2A7A6"/>
<gene>
    <name evidence="2" type="ORF">g.23892</name>
    <name evidence="1" type="ORF">g.23894</name>
</gene>
<protein>
    <submittedName>
        <fullName evidence="1">Uncharacterized protein</fullName>
    </submittedName>
</protein>
<sequence length="566" mass="61162">MQMCTGTWQHMRRPLNLQADSQTIRAIGRGHVVASVAQGPGRGARQVRYMQAPQPVFRAAPYLMELHRQRQQSSGCVIMCLDEGESCRSLLTAAMLQVMLARLPHLDVAVTTASIGPAIPGMRSPNLEAVAAEMDLVLPAGTLHEFDELRDTVRCDLILTMDRFDHAEVQKEVSVLDRINSSGFYTQRIRQLGSFGPGGLAARPALDIADPLYAKMTHGAEHAALRAAVHDIAAACRHLVGSLAQLKARAGASTSLRIALACLLQCPALDPQVLTARRRAASLRRPLWRSEGGRLLTLRTLRGEGRVVAARRAPVVPCGHWRDARSVDEALQAWLAARGGDGGGRLPTQAALRASSANSLSWAVDRHGGMAAAARRLDLAMARRRPNGHWDMPALAAELAPYLLREQEGSAPRLPTAAALVAEGRTDLVRAIRLNGGFKACARKLVMYEEAGGGKEDGVDGRLNLGSPWAARRMPQTPGQARQEGRLEAAAARVRALQHAHGFDPRVMPTHAQLRAAGEGKTIAALLGAGGARRVAAHMGLRFQETRGRRPGRRRDEEALQEVVFV</sequence>
<evidence type="ECO:0000313" key="2">
    <source>
        <dbReference type="EMBL" id="JAT76071.1"/>
    </source>
</evidence>
<organism evidence="1">
    <name type="scientific">Auxenochlorella protothecoides</name>
    <name type="common">Green microalga</name>
    <name type="synonym">Chlorella protothecoides</name>
    <dbReference type="NCBI Taxonomy" id="3075"/>
    <lineage>
        <taxon>Eukaryota</taxon>
        <taxon>Viridiplantae</taxon>
        <taxon>Chlorophyta</taxon>
        <taxon>core chlorophytes</taxon>
        <taxon>Trebouxiophyceae</taxon>
        <taxon>Chlorellales</taxon>
        <taxon>Chlorellaceae</taxon>
        <taxon>Auxenochlorella</taxon>
    </lineage>
</organism>
<dbReference type="EMBL" id="GDKF01003523">
    <property type="protein sequence ID" value="JAT75099.1"/>
    <property type="molecule type" value="Transcribed_RNA"/>
</dbReference>
<reference evidence="1" key="1">
    <citation type="submission" date="2015-08" db="EMBL/GenBank/DDBJ databases">
        <authorList>
            <person name="Babu N.S."/>
            <person name="Beckwith C.J."/>
            <person name="Beseler K.G."/>
            <person name="Brison A."/>
            <person name="Carone J.V."/>
            <person name="Caskin T.P."/>
            <person name="Diamond M."/>
            <person name="Durham M.E."/>
            <person name="Foxe J.M."/>
            <person name="Go M."/>
            <person name="Henderson B.A."/>
            <person name="Jones I.B."/>
            <person name="McGettigan J.A."/>
            <person name="Micheletti S.J."/>
            <person name="Nasrallah M.E."/>
            <person name="Ortiz D."/>
            <person name="Piller C.R."/>
            <person name="Privatt S.R."/>
            <person name="Schneider S.L."/>
            <person name="Sharp S."/>
            <person name="Smith T.C."/>
            <person name="Stanton J.D."/>
            <person name="Ullery H.E."/>
            <person name="Wilson R.J."/>
            <person name="Serrano M.G."/>
            <person name="Buck G."/>
            <person name="Lee V."/>
            <person name="Wang Y."/>
            <person name="Carvalho R."/>
            <person name="Voegtly L."/>
            <person name="Shi R."/>
            <person name="Duckworth R."/>
            <person name="Johnson A."/>
            <person name="Loviza R."/>
            <person name="Walstead R."/>
            <person name="Shah Z."/>
            <person name="Kiflezghi M."/>
            <person name="Wade K."/>
            <person name="Ball S.L."/>
            <person name="Bradley K.W."/>
            <person name="Asai D.J."/>
            <person name="Bowman C.A."/>
            <person name="Russell D.A."/>
            <person name="Pope W.H."/>
            <person name="Jacobs-Sera D."/>
            <person name="Hendrix R.W."/>
            <person name="Hatfull G.F."/>
        </authorList>
    </citation>
    <scope>NUCLEOTIDE SEQUENCE</scope>
</reference>
<proteinExistence type="predicted"/>